<dbReference type="STRING" id="870242.cpu_00740"/>
<evidence type="ECO:0000313" key="2">
    <source>
        <dbReference type="EMBL" id="GAV21564.1"/>
    </source>
</evidence>
<dbReference type="EMBL" id="BDJK01000003">
    <property type="protein sequence ID" value="GAV21564.1"/>
    <property type="molecule type" value="Genomic_DNA"/>
</dbReference>
<keyword evidence="3" id="KW-1185">Reference proteome</keyword>
<dbReference type="Proteomes" id="UP000187485">
    <property type="component" value="Unassembled WGS sequence"/>
</dbReference>
<dbReference type="OrthoDB" id="1726368at2"/>
<accession>A0A1L8CRS1</accession>
<feature type="transmembrane region" description="Helical" evidence="1">
    <location>
        <begin position="159"/>
        <end position="177"/>
    </location>
</feature>
<dbReference type="RefSeq" id="WP_075858016.1">
    <property type="nucleotide sequence ID" value="NZ_BDJK01000003.1"/>
</dbReference>
<dbReference type="AlphaFoldDB" id="A0A1L8CRS1"/>
<sequence>MSNRLSTNSRNFPNQWGTNNFNKEFHEIINNLENISYNENNQKYYLILKIYNRIFAMYNEIIRTKQEVINAHNNIFERYAEISNIEQAASKEVNSMDWQEKYLDKLDRDISDMKASLRATEERVAQMISQTLSEMRDRDNQRHQEFLTIKTDIADTKKWFFGIIISVIIGFAGLIYANHQFLSSLAQLITSLLTSNK</sequence>
<organism evidence="2 3">
    <name type="scientific">Carboxydothermus pertinax</name>
    <dbReference type="NCBI Taxonomy" id="870242"/>
    <lineage>
        <taxon>Bacteria</taxon>
        <taxon>Bacillati</taxon>
        <taxon>Bacillota</taxon>
        <taxon>Clostridia</taxon>
        <taxon>Thermoanaerobacterales</taxon>
        <taxon>Thermoanaerobacteraceae</taxon>
        <taxon>Carboxydothermus</taxon>
    </lineage>
</organism>
<keyword evidence="1" id="KW-1133">Transmembrane helix</keyword>
<proteinExistence type="predicted"/>
<evidence type="ECO:0000256" key="1">
    <source>
        <dbReference type="SAM" id="Phobius"/>
    </source>
</evidence>
<protein>
    <submittedName>
        <fullName evidence="2">Uncharacterized protein</fullName>
    </submittedName>
</protein>
<comment type="caution">
    <text evidence="2">The sequence shown here is derived from an EMBL/GenBank/DDBJ whole genome shotgun (WGS) entry which is preliminary data.</text>
</comment>
<gene>
    <name evidence="2" type="ORF">cpu_00740</name>
</gene>
<keyword evidence="1" id="KW-0812">Transmembrane</keyword>
<keyword evidence="1" id="KW-0472">Membrane</keyword>
<reference evidence="3" key="1">
    <citation type="submission" date="2016-12" db="EMBL/GenBank/DDBJ databases">
        <title>Draft Genome Sequences od Carboxydothermus pertinax and islandicus, Hydrogenogenic Carboxydotrophic Bacteria.</title>
        <authorList>
            <person name="Fukuyama Y."/>
            <person name="Ohmae K."/>
            <person name="Yoneda Y."/>
            <person name="Yoshida T."/>
            <person name="Sako Y."/>
        </authorList>
    </citation>
    <scope>NUCLEOTIDE SEQUENCE [LARGE SCALE GENOMIC DNA]</scope>
    <source>
        <strain evidence="3">Ug1</strain>
    </source>
</reference>
<evidence type="ECO:0000313" key="3">
    <source>
        <dbReference type="Proteomes" id="UP000187485"/>
    </source>
</evidence>
<name>A0A1L8CRS1_9THEO</name>